<evidence type="ECO:0000313" key="1">
    <source>
        <dbReference type="EMBL" id="GMI29298.1"/>
    </source>
</evidence>
<reference evidence="2" key="1">
    <citation type="journal article" date="2023" name="Commun. Biol.">
        <title>Genome analysis of Parmales, the sister group of diatoms, reveals the evolutionary specialization of diatoms from phago-mixotrophs to photoautotrophs.</title>
        <authorList>
            <person name="Ban H."/>
            <person name="Sato S."/>
            <person name="Yoshikawa S."/>
            <person name="Yamada K."/>
            <person name="Nakamura Y."/>
            <person name="Ichinomiya M."/>
            <person name="Sato N."/>
            <person name="Blanc-Mathieu R."/>
            <person name="Endo H."/>
            <person name="Kuwata A."/>
            <person name="Ogata H."/>
        </authorList>
    </citation>
    <scope>NUCLEOTIDE SEQUENCE [LARGE SCALE GENOMIC DNA]</scope>
</reference>
<name>A0A9W7L4N2_9STRA</name>
<gene>
    <name evidence="1" type="ORF">TrCOL_g6469</name>
</gene>
<dbReference type="Proteomes" id="UP001165065">
    <property type="component" value="Unassembled WGS sequence"/>
</dbReference>
<dbReference type="EMBL" id="BRYA01000679">
    <property type="protein sequence ID" value="GMI29298.1"/>
    <property type="molecule type" value="Genomic_DNA"/>
</dbReference>
<dbReference type="OrthoDB" id="41151at2759"/>
<accession>A0A9W7L4N2</accession>
<sequence length="136" mass="15968">MFGVCYEPLFAHNGGPDATSGSSGDSASERDERLQLELVSRLENLSTIDELTFKVVAARLEEQNLRTRLKARPKFLPLVECKKWVQSWGRRWESEQEWREWIEMGEKRNAYIPSDPEEYYTRMGVWNGWDDFLGFD</sequence>
<comment type="caution">
    <text evidence="1">The sequence shown here is derived from an EMBL/GenBank/DDBJ whole genome shotgun (WGS) entry which is preliminary data.</text>
</comment>
<proteinExistence type="predicted"/>
<dbReference type="AlphaFoldDB" id="A0A9W7L4N2"/>
<protein>
    <submittedName>
        <fullName evidence="1">Uncharacterized protein</fullName>
    </submittedName>
</protein>
<evidence type="ECO:0000313" key="2">
    <source>
        <dbReference type="Proteomes" id="UP001165065"/>
    </source>
</evidence>
<keyword evidence="2" id="KW-1185">Reference proteome</keyword>
<organism evidence="1 2">
    <name type="scientific">Triparma columacea</name>
    <dbReference type="NCBI Taxonomy" id="722753"/>
    <lineage>
        <taxon>Eukaryota</taxon>
        <taxon>Sar</taxon>
        <taxon>Stramenopiles</taxon>
        <taxon>Ochrophyta</taxon>
        <taxon>Bolidophyceae</taxon>
        <taxon>Parmales</taxon>
        <taxon>Triparmaceae</taxon>
        <taxon>Triparma</taxon>
    </lineage>
</organism>